<gene>
    <name evidence="1" type="ORF">HPB47_012818</name>
</gene>
<organism evidence="1 2">
    <name type="scientific">Ixodes persulcatus</name>
    <name type="common">Taiga tick</name>
    <dbReference type="NCBI Taxonomy" id="34615"/>
    <lineage>
        <taxon>Eukaryota</taxon>
        <taxon>Metazoa</taxon>
        <taxon>Ecdysozoa</taxon>
        <taxon>Arthropoda</taxon>
        <taxon>Chelicerata</taxon>
        <taxon>Arachnida</taxon>
        <taxon>Acari</taxon>
        <taxon>Parasitiformes</taxon>
        <taxon>Ixodida</taxon>
        <taxon>Ixodoidea</taxon>
        <taxon>Ixodidae</taxon>
        <taxon>Ixodinae</taxon>
        <taxon>Ixodes</taxon>
    </lineage>
</organism>
<dbReference type="EMBL" id="JABSTQ010011558">
    <property type="protein sequence ID" value="KAG0410064.1"/>
    <property type="molecule type" value="Genomic_DNA"/>
</dbReference>
<accession>A0AC60NSK4</accession>
<evidence type="ECO:0000313" key="1">
    <source>
        <dbReference type="EMBL" id="KAG0410064.1"/>
    </source>
</evidence>
<dbReference type="Proteomes" id="UP000805193">
    <property type="component" value="Unassembled WGS sequence"/>
</dbReference>
<keyword evidence="2" id="KW-1185">Reference proteome</keyword>
<comment type="caution">
    <text evidence="1">The sequence shown here is derived from an EMBL/GenBank/DDBJ whole genome shotgun (WGS) entry which is preliminary data.</text>
</comment>
<protein>
    <submittedName>
        <fullName evidence="1">Uncharacterized protein</fullName>
    </submittedName>
</protein>
<evidence type="ECO:0000313" key="2">
    <source>
        <dbReference type="Proteomes" id="UP000805193"/>
    </source>
</evidence>
<sequence>MCAVVKPVYDVFVQGTTMSGGQNRSDICLLDDPLNALDSKVADRVFKQVVGNNGLLKNQTRILVSNQGHILKDMEQLLLMHGKTVITYRTIDDLVEDDRAPETLRLATHMLNSQMTIDGSLELPMSDQDESSGKVIKDEVTTSFMRTTDVVWSLFKLSGVCIPIAIAFFVASAIAFAWQQLWIKQWTDANSSDSTLDPQDPSWIRGLVTLCFCDVLFRSSGGMLLAVSCRQLSLTMHQSMLSHVLHSPVSFFDSTPRGRLLNRFTLDLVSIDTRLYLAQKQGIQNIMISLARLSIVSSQEPPVMAVGVIAVILMAFGMRSLIQVSNTLRFRESTHDSKILQHITETIESMSTVWAYGAVERFCKHFFRLTDDHLKIHYGFLTSFRVTNVLTSLLGFLIVLATLIFSTLFPSEGDGVKEASSVGLALSSSLGEQVVMPEKKGDSSQHKQSFYASIALSANESWPTEGRVEFQNYSTSYRPGDLPEVLKGVTFSVEAHEKVGVVGRTGAGKSSLVLALLRVLKATQGCIKIDGIDISRVLLQRLRSAITVIPQDPILVRGSLRDNLDPTRSHTDEELWRALDQVHLGHVVSMHPEQLLFETGEGGSNLSVGQRQLVCLARALIRMPQVLILDEATSQMDGDTDRLIQATLRENFMCCTVLAIAHRIHTVLDYDKILVMSDGSILEYGSVTQLLSNPASMFSSMAQTAGVVPHYAEASKR</sequence>
<name>A0AC60NSK4_IXOPE</name>
<reference evidence="1 2" key="1">
    <citation type="journal article" date="2020" name="Cell">
        <title>Large-Scale Comparative Analyses of Tick Genomes Elucidate Their Genetic Diversity and Vector Capacities.</title>
        <authorList>
            <consortium name="Tick Genome and Microbiome Consortium (TIGMIC)"/>
            <person name="Jia N."/>
            <person name="Wang J."/>
            <person name="Shi W."/>
            <person name="Du L."/>
            <person name="Sun Y."/>
            <person name="Zhan W."/>
            <person name="Jiang J.F."/>
            <person name="Wang Q."/>
            <person name="Zhang B."/>
            <person name="Ji P."/>
            <person name="Bell-Sakyi L."/>
            <person name="Cui X.M."/>
            <person name="Yuan T.T."/>
            <person name="Jiang B.G."/>
            <person name="Yang W.F."/>
            <person name="Lam T.T."/>
            <person name="Chang Q.C."/>
            <person name="Ding S.J."/>
            <person name="Wang X.J."/>
            <person name="Zhu J.G."/>
            <person name="Ruan X.D."/>
            <person name="Zhao L."/>
            <person name="Wei J.T."/>
            <person name="Ye R.Z."/>
            <person name="Que T.C."/>
            <person name="Du C.H."/>
            <person name="Zhou Y.H."/>
            <person name="Cheng J.X."/>
            <person name="Dai P.F."/>
            <person name="Guo W.B."/>
            <person name="Han X.H."/>
            <person name="Huang E.J."/>
            <person name="Li L.F."/>
            <person name="Wei W."/>
            <person name="Gao Y.C."/>
            <person name="Liu J.Z."/>
            <person name="Shao H.Z."/>
            <person name="Wang X."/>
            <person name="Wang C.C."/>
            <person name="Yang T.C."/>
            <person name="Huo Q.B."/>
            <person name="Li W."/>
            <person name="Chen H.Y."/>
            <person name="Chen S.E."/>
            <person name="Zhou L.G."/>
            <person name="Ni X.B."/>
            <person name="Tian J.H."/>
            <person name="Sheng Y."/>
            <person name="Liu T."/>
            <person name="Pan Y.S."/>
            <person name="Xia L.Y."/>
            <person name="Li J."/>
            <person name="Zhao F."/>
            <person name="Cao W.C."/>
        </authorList>
    </citation>
    <scope>NUCLEOTIDE SEQUENCE [LARGE SCALE GENOMIC DNA]</scope>
    <source>
        <strain evidence="1">Iper-2018</strain>
    </source>
</reference>
<proteinExistence type="predicted"/>